<feature type="transmembrane region" description="Helical" evidence="7">
    <location>
        <begin position="171"/>
        <end position="194"/>
    </location>
</feature>
<keyword evidence="2" id="KW-0813">Transport</keyword>
<feature type="transmembrane region" description="Helical" evidence="7">
    <location>
        <begin position="309"/>
        <end position="335"/>
    </location>
</feature>
<feature type="transmembrane region" description="Helical" evidence="7">
    <location>
        <begin position="31"/>
        <end position="57"/>
    </location>
</feature>
<feature type="transmembrane region" description="Helical" evidence="7">
    <location>
        <begin position="347"/>
        <end position="367"/>
    </location>
</feature>
<dbReference type="PANTHER" id="PTHR42718:SF46">
    <property type="entry name" value="BLR6921 PROTEIN"/>
    <property type="match status" value="1"/>
</dbReference>
<feature type="transmembrane region" description="Helical" evidence="7">
    <location>
        <begin position="403"/>
        <end position="426"/>
    </location>
</feature>
<keyword evidence="5 7" id="KW-1133">Transmembrane helix</keyword>
<feature type="transmembrane region" description="Helical" evidence="7">
    <location>
        <begin position="232"/>
        <end position="254"/>
    </location>
</feature>
<dbReference type="EMBL" id="AP022560">
    <property type="protein sequence ID" value="BBX05024.1"/>
    <property type="molecule type" value="Genomic_DNA"/>
</dbReference>
<feature type="transmembrane region" description="Helical" evidence="7">
    <location>
        <begin position="137"/>
        <end position="159"/>
    </location>
</feature>
<dbReference type="InterPro" id="IPR020846">
    <property type="entry name" value="MFS_dom"/>
</dbReference>
<dbReference type="Pfam" id="PF07690">
    <property type="entry name" value="MFS_1"/>
    <property type="match status" value="1"/>
</dbReference>
<reference evidence="9 10" key="1">
    <citation type="journal article" date="2019" name="Emerg. Microbes Infect.">
        <title>Comprehensive subspecies identification of 175 nontuberculous mycobacteria species based on 7547 genomic profiles.</title>
        <authorList>
            <person name="Matsumoto Y."/>
            <person name="Kinjo T."/>
            <person name="Motooka D."/>
            <person name="Nabeya D."/>
            <person name="Jung N."/>
            <person name="Uechi K."/>
            <person name="Horii T."/>
            <person name="Iida T."/>
            <person name="Fujita J."/>
            <person name="Nakamura S."/>
        </authorList>
    </citation>
    <scope>NUCLEOTIDE SEQUENCE [LARGE SCALE GENOMIC DNA]</scope>
    <source>
        <strain evidence="9 10">JCM 6375</strain>
    </source>
</reference>
<accession>A0AAD1HHJ0</accession>
<proteinExistence type="predicted"/>
<dbReference type="Gene3D" id="1.20.1250.20">
    <property type="entry name" value="MFS general substrate transporter like domains"/>
    <property type="match status" value="1"/>
</dbReference>
<dbReference type="InterPro" id="IPR011701">
    <property type="entry name" value="MFS"/>
</dbReference>
<evidence type="ECO:0000256" key="3">
    <source>
        <dbReference type="ARBA" id="ARBA00022475"/>
    </source>
</evidence>
<dbReference type="KEGG" id="mmor:MMOR_59600"/>
<feature type="transmembrane region" description="Helical" evidence="7">
    <location>
        <begin position="200"/>
        <end position="220"/>
    </location>
</feature>
<keyword evidence="3" id="KW-1003">Cell membrane</keyword>
<evidence type="ECO:0000256" key="4">
    <source>
        <dbReference type="ARBA" id="ARBA00022692"/>
    </source>
</evidence>
<evidence type="ECO:0000256" key="5">
    <source>
        <dbReference type="ARBA" id="ARBA00022989"/>
    </source>
</evidence>
<evidence type="ECO:0000256" key="7">
    <source>
        <dbReference type="SAM" id="Phobius"/>
    </source>
</evidence>
<protein>
    <submittedName>
        <fullName evidence="9">MFS transporter</fullName>
    </submittedName>
</protein>
<dbReference type="RefSeq" id="WP_083156354.1">
    <property type="nucleotide sequence ID" value="NZ_AP022560.1"/>
</dbReference>
<dbReference type="Proteomes" id="UP000466681">
    <property type="component" value="Chromosome"/>
</dbReference>
<dbReference type="InterPro" id="IPR036259">
    <property type="entry name" value="MFS_trans_sf"/>
</dbReference>
<organism evidence="9 10">
    <name type="scientific">Mycolicibacterium moriokaense</name>
    <dbReference type="NCBI Taxonomy" id="39691"/>
    <lineage>
        <taxon>Bacteria</taxon>
        <taxon>Bacillati</taxon>
        <taxon>Actinomycetota</taxon>
        <taxon>Actinomycetes</taxon>
        <taxon>Mycobacteriales</taxon>
        <taxon>Mycobacteriaceae</taxon>
        <taxon>Mycolicibacterium</taxon>
    </lineage>
</organism>
<feature type="transmembrane region" description="Helical" evidence="7">
    <location>
        <begin position="266"/>
        <end position="288"/>
    </location>
</feature>
<feature type="transmembrane region" description="Helical" evidence="7">
    <location>
        <begin position="379"/>
        <end position="397"/>
    </location>
</feature>
<evidence type="ECO:0000313" key="10">
    <source>
        <dbReference type="Proteomes" id="UP000466681"/>
    </source>
</evidence>
<dbReference type="GO" id="GO:0022857">
    <property type="term" value="F:transmembrane transporter activity"/>
    <property type="evidence" value="ECO:0007669"/>
    <property type="project" value="InterPro"/>
</dbReference>
<keyword evidence="6 7" id="KW-0472">Membrane</keyword>
<dbReference type="CDD" id="cd17321">
    <property type="entry name" value="MFS_MMR_MDR_like"/>
    <property type="match status" value="1"/>
</dbReference>
<dbReference type="PANTHER" id="PTHR42718">
    <property type="entry name" value="MAJOR FACILITATOR SUPERFAMILY MULTIDRUG TRANSPORTER MFSC"/>
    <property type="match status" value="1"/>
</dbReference>
<gene>
    <name evidence="9" type="ORF">MMOR_59600</name>
</gene>
<keyword evidence="10" id="KW-1185">Reference proteome</keyword>
<feature type="domain" description="Major facilitator superfamily (MFS) profile" evidence="8">
    <location>
        <begin position="36"/>
        <end position="575"/>
    </location>
</feature>
<evidence type="ECO:0000313" key="9">
    <source>
        <dbReference type="EMBL" id="BBX05024.1"/>
    </source>
</evidence>
<feature type="transmembrane region" description="Helical" evidence="7">
    <location>
        <begin position="447"/>
        <end position="469"/>
    </location>
</feature>
<feature type="transmembrane region" description="Helical" evidence="7">
    <location>
        <begin position="108"/>
        <end position="125"/>
    </location>
</feature>
<dbReference type="AlphaFoldDB" id="A0AAD1HHJ0"/>
<dbReference type="SUPFAM" id="SSF103473">
    <property type="entry name" value="MFS general substrate transporter"/>
    <property type="match status" value="1"/>
</dbReference>
<evidence type="ECO:0000259" key="8">
    <source>
        <dbReference type="PROSITE" id="PS50850"/>
    </source>
</evidence>
<evidence type="ECO:0000256" key="1">
    <source>
        <dbReference type="ARBA" id="ARBA00004651"/>
    </source>
</evidence>
<feature type="transmembrane region" description="Helical" evidence="7">
    <location>
        <begin position="545"/>
        <end position="566"/>
    </location>
</feature>
<evidence type="ECO:0000256" key="6">
    <source>
        <dbReference type="ARBA" id="ARBA00023136"/>
    </source>
</evidence>
<keyword evidence="4 7" id="KW-0812">Transmembrane</keyword>
<dbReference type="PROSITE" id="PS50850">
    <property type="entry name" value="MFS"/>
    <property type="match status" value="1"/>
</dbReference>
<name>A0AAD1HHJ0_9MYCO</name>
<feature type="transmembrane region" description="Helical" evidence="7">
    <location>
        <begin position="77"/>
        <end position="96"/>
    </location>
</feature>
<evidence type="ECO:0000256" key="2">
    <source>
        <dbReference type="ARBA" id="ARBA00022448"/>
    </source>
</evidence>
<comment type="subcellular location">
    <subcellularLocation>
        <location evidence="1">Cell membrane</location>
        <topology evidence="1">Multi-pass membrane protein</topology>
    </subcellularLocation>
</comment>
<dbReference type="GO" id="GO:0005886">
    <property type="term" value="C:plasma membrane"/>
    <property type="evidence" value="ECO:0007669"/>
    <property type="project" value="UniProtKB-SubCell"/>
</dbReference>
<sequence length="584" mass="61675">MTTEIETDTVATDALAETARRRSRMDRDHPLYKWVVLSNTTLGILLAAINASIVLISLPAIFRGIGLNPLAPGNVGYLLWMIMGYLVVTAVLVVPFGRLGDMFGRVRIYNLGFVVFTVAAVALSFDPFGMGGGAVWLITWRVIQGVGGAMLMASSSAILTDAFPARQRGMALGVNMVAAVAGSFLGLLIGGFLSEWHWQAVFWVGVPIGIVGTIWSYRSLRELGSRNPGRLDWAGAVSFGLGLTVLLVGITYGIQPYGDSTTGWTSPWVLGSIGIGLLLLVAFCFIELRVESPMVDIRLFKSTAFGMGNLAGLMSSVGRGGLQFMLIIWLQGIWLPLHGYSFESTPLWAGIYLLPATFGFLIAAPMAGWLSDRFGARPLTVGGMLLMAVTFIALLMIPVNFDYWIFALLVFLNGFGGGVFTAPNTAAIMSSVPAEQRGAASGVRSTFFNAGNSLSIGIFFSLMIVGLAATLPTAMSDGLQAQGVSADVAHEVSNLPPVGSLFAAFLGYNPIGELLDPSGALEAPGVNADVLTGQTFFPQLITAPFHSGLTVVFVAAAVMMLIGAVASMFNPGRYADAPGADNAA</sequence>
<dbReference type="Gene3D" id="1.20.1720.10">
    <property type="entry name" value="Multidrug resistance protein D"/>
    <property type="match status" value="1"/>
</dbReference>